<evidence type="ECO:0000313" key="3">
    <source>
        <dbReference type="EMBL" id="WNZ26875.1"/>
    </source>
</evidence>
<accession>A0AA96WLV2</accession>
<dbReference type="InterPro" id="IPR035093">
    <property type="entry name" value="RelE/ParE_toxin_dom_sf"/>
</dbReference>
<protein>
    <submittedName>
        <fullName evidence="4">Type II toxin-antitoxin system RelE/ParE family toxin</fullName>
    </submittedName>
</protein>
<comment type="similarity">
    <text evidence="1">Belongs to the RelE toxin family.</text>
</comment>
<dbReference type="InterPro" id="IPR007712">
    <property type="entry name" value="RelE/ParE_toxin"/>
</dbReference>
<dbReference type="PANTHER" id="PTHR35601:SF1">
    <property type="entry name" value="TOXIN RELE"/>
    <property type="match status" value="1"/>
</dbReference>
<keyword evidence="2" id="KW-1277">Toxin-antitoxin system</keyword>
<organism evidence="4">
    <name type="scientific">Leptolyngbya sp. NK1-12</name>
    <dbReference type="NCBI Taxonomy" id="2547451"/>
    <lineage>
        <taxon>Bacteria</taxon>
        <taxon>Bacillati</taxon>
        <taxon>Cyanobacteriota</taxon>
        <taxon>Cyanophyceae</taxon>
        <taxon>Leptolyngbyales</taxon>
        <taxon>Leptolyngbyaceae</taxon>
        <taxon>Leptolyngbya group</taxon>
        <taxon>Leptolyngbya</taxon>
    </lineage>
</organism>
<dbReference type="AlphaFoldDB" id="A0AA96WLV2"/>
<dbReference type="Pfam" id="PF05016">
    <property type="entry name" value="ParE_toxin"/>
    <property type="match status" value="1"/>
</dbReference>
<evidence type="ECO:0000313" key="4">
    <source>
        <dbReference type="EMBL" id="WNZ27913.1"/>
    </source>
</evidence>
<proteinExistence type="inferred from homology"/>
<evidence type="ECO:0000256" key="2">
    <source>
        <dbReference type="ARBA" id="ARBA00022649"/>
    </source>
</evidence>
<dbReference type="EMBL" id="CP053587">
    <property type="protein sequence ID" value="WNZ26875.1"/>
    <property type="molecule type" value="Genomic_DNA"/>
</dbReference>
<dbReference type="SUPFAM" id="SSF143011">
    <property type="entry name" value="RelE-like"/>
    <property type="match status" value="1"/>
</dbReference>
<evidence type="ECO:0000256" key="1">
    <source>
        <dbReference type="ARBA" id="ARBA00006226"/>
    </source>
</evidence>
<dbReference type="Gene3D" id="3.30.2310.20">
    <property type="entry name" value="RelE-like"/>
    <property type="match status" value="1"/>
</dbReference>
<name>A0AA96WLV2_9CYAN</name>
<dbReference type="PANTHER" id="PTHR35601">
    <property type="entry name" value="TOXIN RELE"/>
    <property type="match status" value="1"/>
</dbReference>
<dbReference type="RefSeq" id="WP_316436450.1">
    <property type="nucleotide sequence ID" value="NZ_CP053587.1"/>
</dbReference>
<reference evidence="4" key="1">
    <citation type="submission" date="2020-05" db="EMBL/GenBank/DDBJ databases">
        <authorList>
            <person name="Zhu T."/>
            <person name="Keshari N."/>
            <person name="Lu X."/>
        </authorList>
    </citation>
    <scope>NUCLEOTIDE SEQUENCE</scope>
    <source>
        <strain evidence="4">NK1-12</strain>
    </source>
</reference>
<gene>
    <name evidence="3" type="ORF">HJG54_28510</name>
    <name evidence="4" type="ORF">HJG54_34405</name>
</gene>
<sequence length="98" mass="11582">MQFTIEITEEAIEDLEYFDKATRVMILDAIERQLSDQPLQETRNRKPLRPGSQFNWELRIGSYRVFYDVIEAIVVVSVVAVGYKDRNKLYIRNQEVNV</sequence>
<dbReference type="EMBL" id="CP053587">
    <property type="protein sequence ID" value="WNZ27913.1"/>
    <property type="molecule type" value="Genomic_DNA"/>
</dbReference>